<dbReference type="Pfam" id="PF00583">
    <property type="entry name" value="Acetyltransf_1"/>
    <property type="match status" value="1"/>
</dbReference>
<keyword evidence="5 8" id="KW-0808">Transferase</keyword>
<evidence type="ECO:0000256" key="2">
    <source>
        <dbReference type="ARBA" id="ARBA00010712"/>
    </source>
</evidence>
<dbReference type="InterPro" id="IPR000182">
    <property type="entry name" value="GNAT_dom"/>
</dbReference>
<sequence>MPQKEAEDPSSLRISPPLSEDGAAVHDLIAACPPLDTNSLYMNLIQTTHFADTCALAREDGDVIGWVSGHIPPREPDVFFLWQVAVGEKARGKKIPKRLVADIFSREACRNVKYLKTTITPDNEASWGLFRSIARWLGAPLNESEFFDKERHFKGRHDSEILVTIGPFELPASL</sequence>
<dbReference type="AlphaFoldDB" id="A0A399RBU6"/>
<dbReference type="Proteomes" id="UP000266385">
    <property type="component" value="Unassembled WGS sequence"/>
</dbReference>
<reference evidence="10 11" key="1">
    <citation type="submission" date="2018-08" db="EMBL/GenBank/DDBJ databases">
        <title>Henriciella mobilis sp. nov., isolated from seawater.</title>
        <authorList>
            <person name="Cheng H."/>
            <person name="Wu Y.-H."/>
            <person name="Xu X.-W."/>
            <person name="Guo L.-L."/>
        </authorList>
    </citation>
    <scope>NUCLEOTIDE SEQUENCE [LARGE SCALE GENOMIC DNA]</scope>
    <source>
        <strain evidence="10 11">JN25</strain>
    </source>
</reference>
<dbReference type="PROSITE" id="PS51186">
    <property type="entry name" value="GNAT"/>
    <property type="match status" value="1"/>
</dbReference>
<dbReference type="GO" id="GO:0019491">
    <property type="term" value="P:ectoine biosynthetic process"/>
    <property type="evidence" value="ECO:0007669"/>
    <property type="project" value="UniProtKB-UniPathway"/>
</dbReference>
<proteinExistence type="inferred from homology"/>
<protein>
    <recommendedName>
        <fullName evidence="4 8">L-2,4-diaminobutyric acid acetyltransferase</fullName>
        <shortName evidence="8">DABA acetyltransferase</shortName>
        <ecNumber evidence="3 8">2.3.1.178</ecNumber>
    </recommendedName>
</protein>
<dbReference type="UniPathway" id="UPA00067">
    <property type="reaction ID" value="UER00122"/>
</dbReference>
<evidence type="ECO:0000256" key="8">
    <source>
        <dbReference type="RuleBase" id="RU365045"/>
    </source>
</evidence>
<dbReference type="InterPro" id="IPR016181">
    <property type="entry name" value="Acyl_CoA_acyltransferase"/>
</dbReference>
<accession>A0A399RBU6</accession>
<evidence type="ECO:0000256" key="6">
    <source>
        <dbReference type="ARBA" id="ARBA00023315"/>
    </source>
</evidence>
<dbReference type="OrthoDB" id="2436196at2"/>
<dbReference type="NCBIfam" id="TIGR02406">
    <property type="entry name" value="ectoine_EctA"/>
    <property type="match status" value="1"/>
</dbReference>
<evidence type="ECO:0000313" key="11">
    <source>
        <dbReference type="Proteomes" id="UP000266385"/>
    </source>
</evidence>
<dbReference type="SUPFAM" id="SSF55729">
    <property type="entry name" value="Acyl-CoA N-acyltransferases (Nat)"/>
    <property type="match status" value="1"/>
</dbReference>
<comment type="catalytic activity">
    <reaction evidence="7 8">
        <text>L-2,4-diaminobutanoate + acetyl-CoA = (2S)-4-acetamido-2-aminobutanoate + CoA + H(+)</text>
        <dbReference type="Rhea" id="RHEA:16901"/>
        <dbReference type="ChEBI" id="CHEBI:15378"/>
        <dbReference type="ChEBI" id="CHEBI:57287"/>
        <dbReference type="ChEBI" id="CHEBI:57288"/>
        <dbReference type="ChEBI" id="CHEBI:58761"/>
        <dbReference type="ChEBI" id="CHEBI:58929"/>
        <dbReference type="EC" id="2.3.1.178"/>
    </reaction>
</comment>
<keyword evidence="6 8" id="KW-0012">Acyltransferase</keyword>
<name>A0A399RBU6_9PROT</name>
<gene>
    <name evidence="8 10" type="primary">ectA</name>
    <name evidence="10" type="ORF">D1223_18665</name>
</gene>
<evidence type="ECO:0000256" key="4">
    <source>
        <dbReference type="ARBA" id="ARBA00017935"/>
    </source>
</evidence>
<dbReference type="GO" id="GO:0033816">
    <property type="term" value="F:diaminobutyrate acetyltransferase activity"/>
    <property type="evidence" value="ECO:0007669"/>
    <property type="project" value="UniProtKB-EC"/>
</dbReference>
<keyword evidence="11" id="KW-1185">Reference proteome</keyword>
<dbReference type="EC" id="2.3.1.178" evidence="3 8"/>
<feature type="domain" description="N-acetyltransferase" evidence="9">
    <location>
        <begin position="12"/>
        <end position="174"/>
    </location>
</feature>
<evidence type="ECO:0000256" key="7">
    <source>
        <dbReference type="ARBA" id="ARBA00048924"/>
    </source>
</evidence>
<dbReference type="EMBL" id="QWFX01000016">
    <property type="protein sequence ID" value="RIJ27009.1"/>
    <property type="molecule type" value="Genomic_DNA"/>
</dbReference>
<evidence type="ECO:0000256" key="3">
    <source>
        <dbReference type="ARBA" id="ARBA00012355"/>
    </source>
</evidence>
<dbReference type="CDD" id="cd04301">
    <property type="entry name" value="NAT_SF"/>
    <property type="match status" value="1"/>
</dbReference>
<evidence type="ECO:0000259" key="9">
    <source>
        <dbReference type="PROSITE" id="PS51186"/>
    </source>
</evidence>
<dbReference type="Gene3D" id="3.40.630.30">
    <property type="match status" value="1"/>
</dbReference>
<dbReference type="InterPro" id="IPR012772">
    <property type="entry name" value="Ectoine_EctA"/>
</dbReference>
<comment type="similarity">
    <text evidence="2 8">Belongs to the acetyltransferase family. EctA subfamily.</text>
</comment>
<comment type="pathway">
    <text evidence="1 8">Amine and polyamine biosynthesis; ectoine biosynthesis; L-ectoine from L-aspartate 4-semialdehyde: step 2/3.</text>
</comment>
<organism evidence="10 11">
    <name type="scientific">Henriciella mobilis</name>
    <dbReference type="NCBI Taxonomy" id="2305467"/>
    <lineage>
        <taxon>Bacteria</taxon>
        <taxon>Pseudomonadati</taxon>
        <taxon>Pseudomonadota</taxon>
        <taxon>Alphaproteobacteria</taxon>
        <taxon>Hyphomonadales</taxon>
        <taxon>Hyphomonadaceae</taxon>
        <taxon>Henriciella</taxon>
    </lineage>
</organism>
<comment type="function">
    <text evidence="8">Catalyzes the acetylation of L-2,4-diaminobutyrate (DABA) to gamma-N-acetyl-alpha,gamma-diaminobutyric acid (ADABA) with acetyl coenzyme A.</text>
</comment>
<evidence type="ECO:0000256" key="5">
    <source>
        <dbReference type="ARBA" id="ARBA00022679"/>
    </source>
</evidence>
<evidence type="ECO:0000313" key="10">
    <source>
        <dbReference type="EMBL" id="RIJ27009.1"/>
    </source>
</evidence>
<evidence type="ECO:0000256" key="1">
    <source>
        <dbReference type="ARBA" id="ARBA00004978"/>
    </source>
</evidence>
<comment type="caution">
    <text evidence="10">The sequence shown here is derived from an EMBL/GenBank/DDBJ whole genome shotgun (WGS) entry which is preliminary data.</text>
</comment>